<keyword evidence="2" id="KW-0378">Hydrolase</keyword>
<dbReference type="Proteomes" id="UP001589894">
    <property type="component" value="Unassembled WGS sequence"/>
</dbReference>
<protein>
    <submittedName>
        <fullName evidence="2">SGNH/GDSL hydrolase family protein</fullName>
    </submittedName>
</protein>
<dbReference type="SUPFAM" id="SSF52266">
    <property type="entry name" value="SGNH hydrolase"/>
    <property type="match status" value="1"/>
</dbReference>
<dbReference type="PANTHER" id="PTHR30383">
    <property type="entry name" value="THIOESTERASE 1/PROTEASE 1/LYSOPHOSPHOLIPASE L1"/>
    <property type="match status" value="1"/>
</dbReference>
<evidence type="ECO:0000313" key="3">
    <source>
        <dbReference type="Proteomes" id="UP001589894"/>
    </source>
</evidence>
<reference evidence="2 3" key="1">
    <citation type="submission" date="2024-09" db="EMBL/GenBank/DDBJ databases">
        <authorList>
            <person name="Sun Q."/>
            <person name="Mori K."/>
        </authorList>
    </citation>
    <scope>NUCLEOTIDE SEQUENCE [LARGE SCALE GENOMIC DNA]</scope>
    <source>
        <strain evidence="2 3">TBRC 2205</strain>
    </source>
</reference>
<dbReference type="InterPro" id="IPR036514">
    <property type="entry name" value="SGNH_hydro_sf"/>
</dbReference>
<accession>A0ABV6NYM8</accession>
<organism evidence="2 3">
    <name type="scientific">Plantactinospora siamensis</name>
    <dbReference type="NCBI Taxonomy" id="555372"/>
    <lineage>
        <taxon>Bacteria</taxon>
        <taxon>Bacillati</taxon>
        <taxon>Actinomycetota</taxon>
        <taxon>Actinomycetes</taxon>
        <taxon>Micromonosporales</taxon>
        <taxon>Micromonosporaceae</taxon>
        <taxon>Plantactinospora</taxon>
    </lineage>
</organism>
<keyword evidence="3" id="KW-1185">Reference proteome</keyword>
<evidence type="ECO:0000313" key="2">
    <source>
        <dbReference type="EMBL" id="MFC0565889.1"/>
    </source>
</evidence>
<proteinExistence type="predicted"/>
<dbReference type="GO" id="GO:0016787">
    <property type="term" value="F:hydrolase activity"/>
    <property type="evidence" value="ECO:0007669"/>
    <property type="project" value="UniProtKB-KW"/>
</dbReference>
<dbReference type="PANTHER" id="PTHR30383:SF5">
    <property type="entry name" value="SGNH HYDROLASE-TYPE ESTERASE DOMAIN-CONTAINING PROTEIN"/>
    <property type="match status" value="1"/>
</dbReference>
<dbReference type="CDD" id="cd01836">
    <property type="entry name" value="FeeA_FeeB_like"/>
    <property type="match status" value="1"/>
</dbReference>
<feature type="domain" description="SGNH hydrolase-type esterase" evidence="1">
    <location>
        <begin position="46"/>
        <end position="219"/>
    </location>
</feature>
<comment type="caution">
    <text evidence="2">The sequence shown here is derived from an EMBL/GenBank/DDBJ whole genome shotgun (WGS) entry which is preliminary data.</text>
</comment>
<dbReference type="Gene3D" id="3.40.50.1110">
    <property type="entry name" value="SGNH hydrolase"/>
    <property type="match status" value="1"/>
</dbReference>
<gene>
    <name evidence="2" type="ORF">ACFFHU_17345</name>
</gene>
<dbReference type="InterPro" id="IPR051532">
    <property type="entry name" value="Ester_Hydrolysis_Enzymes"/>
</dbReference>
<evidence type="ECO:0000259" key="1">
    <source>
        <dbReference type="Pfam" id="PF13472"/>
    </source>
</evidence>
<dbReference type="EMBL" id="JBHLUE010000013">
    <property type="protein sequence ID" value="MFC0565889.1"/>
    <property type="molecule type" value="Genomic_DNA"/>
</dbReference>
<dbReference type="InterPro" id="IPR013830">
    <property type="entry name" value="SGNH_hydro"/>
</dbReference>
<name>A0ABV6NYM8_9ACTN</name>
<sequence>MNRVWLPVVAVQGLWLRSTLRLASAPGGGVSGTVPGPAAEPLRLAVLGDSTAAGCGVTGDEEAFAASLAREVAARAGRPVAWQAVGQFGATSRRIRFRLVPRLDDDLDLVVLLAGANDVLAGRGPDLWREDLTGILAGLADRAHRVAIAGIPPFIRFPAIPATLARHLGERAAALDAVTREVCRQSARTTTFLEQPAGTPPADFFSTDRFHPSTHGYRLWAQDVAAQLIPDQPAP</sequence>
<dbReference type="Pfam" id="PF13472">
    <property type="entry name" value="Lipase_GDSL_2"/>
    <property type="match status" value="1"/>
</dbReference>
<dbReference type="RefSeq" id="WP_377340178.1">
    <property type="nucleotide sequence ID" value="NZ_JBHLUE010000013.1"/>
</dbReference>